<evidence type="ECO:0000313" key="5">
    <source>
        <dbReference type="EMBL" id="ETA82577.1"/>
    </source>
</evidence>
<keyword evidence="2" id="KW-0808">Transferase</keyword>
<dbReference type="PANTHER" id="PTHR43320">
    <property type="entry name" value="SUGAR KINASE"/>
    <property type="match status" value="1"/>
</dbReference>
<dbReference type="InterPro" id="IPR052700">
    <property type="entry name" value="Carb_kinase_PfkB-like"/>
</dbReference>
<dbReference type="EMBL" id="AXUN02000004">
    <property type="protein sequence ID" value="ETA82577.1"/>
    <property type="molecule type" value="Genomic_DNA"/>
</dbReference>
<dbReference type="Gene3D" id="3.40.1190.20">
    <property type="match status" value="1"/>
</dbReference>
<evidence type="ECO:0000256" key="2">
    <source>
        <dbReference type="ARBA" id="ARBA00022679"/>
    </source>
</evidence>
<dbReference type="PATRIC" id="fig|994573.3.peg.71"/>
<dbReference type="InterPro" id="IPR011611">
    <property type="entry name" value="PfkB_dom"/>
</dbReference>
<evidence type="ECO:0000259" key="4">
    <source>
        <dbReference type="Pfam" id="PF00294"/>
    </source>
</evidence>
<keyword evidence="3 5" id="KW-0418">Kinase</keyword>
<reference evidence="5 6" key="1">
    <citation type="journal article" date="2014" name="Genome Announc.">
        <title>Genome Sequence of Youngiibacter fragilis, the Type Strain of the Genus Youngiibacter.</title>
        <authorList>
            <person name="Wawrik C.B."/>
            <person name="Callaghan A.V."/>
            <person name="Stamps B.W."/>
            <person name="Wawrik B."/>
        </authorList>
    </citation>
    <scope>NUCLEOTIDE SEQUENCE [LARGE SCALE GENOMIC DNA]</scope>
    <source>
        <strain evidence="5 6">232.1</strain>
    </source>
</reference>
<dbReference type="InterPro" id="IPR029056">
    <property type="entry name" value="Ribokinase-like"/>
</dbReference>
<organism evidence="5 6">
    <name type="scientific">Youngiibacter fragilis 232.1</name>
    <dbReference type="NCBI Taxonomy" id="994573"/>
    <lineage>
        <taxon>Bacteria</taxon>
        <taxon>Bacillati</taxon>
        <taxon>Bacillota</taxon>
        <taxon>Clostridia</taxon>
        <taxon>Eubacteriales</taxon>
        <taxon>Clostridiaceae</taxon>
        <taxon>Youngiibacter</taxon>
    </lineage>
</organism>
<evidence type="ECO:0000256" key="3">
    <source>
        <dbReference type="ARBA" id="ARBA00022777"/>
    </source>
</evidence>
<gene>
    <name evidence="5" type="ORF">T472_0200365</name>
</gene>
<keyword evidence="6" id="KW-1185">Reference proteome</keyword>
<feature type="domain" description="Carbohydrate kinase PfkB" evidence="4">
    <location>
        <begin position="31"/>
        <end position="260"/>
    </location>
</feature>
<dbReference type="STRING" id="994573.T472_0200365"/>
<comment type="caution">
    <text evidence="5">The sequence shown here is derived from an EMBL/GenBank/DDBJ whole genome shotgun (WGS) entry which is preliminary data.</text>
</comment>
<protein>
    <submittedName>
        <fullName evidence="5">Carbohydrate kinase</fullName>
    </submittedName>
</protein>
<accession>V7ICJ1</accession>
<dbReference type="GO" id="GO:0016301">
    <property type="term" value="F:kinase activity"/>
    <property type="evidence" value="ECO:0007669"/>
    <property type="project" value="UniProtKB-KW"/>
</dbReference>
<evidence type="ECO:0000313" key="6">
    <source>
        <dbReference type="Proteomes" id="UP000017747"/>
    </source>
</evidence>
<dbReference type="AlphaFoldDB" id="V7ICJ1"/>
<dbReference type="RefSeq" id="WP_023383460.1">
    <property type="nucleotide sequence ID" value="NZ_AXUN02000004.1"/>
</dbReference>
<dbReference type="Proteomes" id="UP000017747">
    <property type="component" value="Unassembled WGS sequence"/>
</dbReference>
<evidence type="ECO:0000256" key="1">
    <source>
        <dbReference type="ARBA" id="ARBA00010688"/>
    </source>
</evidence>
<dbReference type="SUPFAM" id="SSF53613">
    <property type="entry name" value="Ribokinase-like"/>
    <property type="match status" value="1"/>
</dbReference>
<dbReference type="InterPro" id="IPR002173">
    <property type="entry name" value="Carboh/pur_kinase_PfkB_CS"/>
</dbReference>
<dbReference type="NCBIfam" id="NF007321">
    <property type="entry name" value="PRK09813.1"/>
    <property type="match status" value="1"/>
</dbReference>
<dbReference type="eggNOG" id="COG0524">
    <property type="taxonomic scope" value="Bacteria"/>
</dbReference>
<dbReference type="PROSITE" id="PS00584">
    <property type="entry name" value="PFKB_KINASES_2"/>
    <property type="match status" value="1"/>
</dbReference>
<dbReference type="PANTHER" id="PTHR43320:SF3">
    <property type="entry name" value="CARBOHYDRATE KINASE PFKB DOMAIN-CONTAINING PROTEIN"/>
    <property type="match status" value="1"/>
</dbReference>
<dbReference type="OrthoDB" id="9788681at2"/>
<comment type="similarity">
    <text evidence="1">Belongs to the carbohydrate kinase PfkB family.</text>
</comment>
<dbReference type="Pfam" id="PF00294">
    <property type="entry name" value="PfkB"/>
    <property type="match status" value="1"/>
</dbReference>
<sequence>MRAAMIGDNCIDYYERLGRWYPTGNVVDTGVNMKKLGMNVSLISTTGTDEHGKLVVRTLNELGLDLSHLTIKEGMTAVTYMDLVDGERIHGEYVEGVLENMEFSEEDISFAAEHELIHSALWGKAENILGEIRKKSQRIFSFDYADRLEDPIIRITAPYIDYGFFSYHSGRDPFIEDYLRERVSHGMKQAIATLGEKGSLVYDGKEFYEYGVFPCEVVNTIGAGDSFIAGYLYGVLNGISIEKCQETGARLASEVIGVFGPWTEQRSE</sequence>
<name>V7ICJ1_9CLOT</name>
<proteinExistence type="inferred from homology"/>